<keyword evidence="1" id="KW-0812">Transmembrane</keyword>
<name>A0ABU2VRB6_9ACTN</name>
<evidence type="ECO:0000313" key="2">
    <source>
        <dbReference type="EMBL" id="MDT0488165.1"/>
    </source>
</evidence>
<gene>
    <name evidence="2" type="ORF">RNB18_49820</name>
</gene>
<dbReference type="EMBL" id="JAVREZ010000039">
    <property type="protein sequence ID" value="MDT0488165.1"/>
    <property type="molecule type" value="Genomic_DNA"/>
</dbReference>
<dbReference type="RefSeq" id="WP_311720753.1">
    <property type="nucleotide sequence ID" value="NZ_JAVREZ010000039.1"/>
</dbReference>
<evidence type="ECO:0000313" key="3">
    <source>
        <dbReference type="Proteomes" id="UP001183824"/>
    </source>
</evidence>
<keyword evidence="1" id="KW-0472">Membrane</keyword>
<reference evidence="3" key="1">
    <citation type="submission" date="2023-07" db="EMBL/GenBank/DDBJ databases">
        <title>30 novel species of actinomycetes from the DSMZ collection.</title>
        <authorList>
            <person name="Nouioui I."/>
        </authorList>
    </citation>
    <scope>NUCLEOTIDE SEQUENCE [LARGE SCALE GENOMIC DNA]</scope>
    <source>
        <strain evidence="3">DSM 41640</strain>
    </source>
</reference>
<evidence type="ECO:0000256" key="1">
    <source>
        <dbReference type="SAM" id="Phobius"/>
    </source>
</evidence>
<feature type="transmembrane region" description="Helical" evidence="1">
    <location>
        <begin position="28"/>
        <end position="49"/>
    </location>
</feature>
<protein>
    <submittedName>
        <fullName evidence="2">Uncharacterized protein</fullName>
    </submittedName>
</protein>
<organism evidence="2 3">
    <name type="scientific">Streptomyces doebereineriae</name>
    <dbReference type="NCBI Taxonomy" id="3075528"/>
    <lineage>
        <taxon>Bacteria</taxon>
        <taxon>Bacillati</taxon>
        <taxon>Actinomycetota</taxon>
        <taxon>Actinomycetes</taxon>
        <taxon>Kitasatosporales</taxon>
        <taxon>Streptomycetaceae</taxon>
        <taxon>Streptomyces</taxon>
    </lineage>
</organism>
<keyword evidence="3" id="KW-1185">Reference proteome</keyword>
<dbReference type="Proteomes" id="UP001183824">
    <property type="component" value="Unassembled WGS sequence"/>
</dbReference>
<sequence length="71" mass="7478">MIAVLLVALVILALVVWRAMDRATQADVTGIVRTAAAAIVTLVLTYVALRVVPPEVVPDLLSTALRALKTA</sequence>
<accession>A0ABU2VRB6</accession>
<comment type="caution">
    <text evidence="2">The sequence shown here is derived from an EMBL/GenBank/DDBJ whole genome shotgun (WGS) entry which is preliminary data.</text>
</comment>
<keyword evidence="1" id="KW-1133">Transmembrane helix</keyword>
<proteinExistence type="predicted"/>